<evidence type="ECO:0000313" key="4">
    <source>
        <dbReference type="EMBL" id="AHC14051.1"/>
    </source>
</evidence>
<dbReference type="Gene3D" id="3.10.450.50">
    <property type="match status" value="1"/>
</dbReference>
<dbReference type="EMBL" id="CP006939">
    <property type="protein sequence ID" value="AHC14051.1"/>
    <property type="molecule type" value="Genomic_DNA"/>
</dbReference>
<dbReference type="InterPro" id="IPR048469">
    <property type="entry name" value="YchJ-like_M"/>
</dbReference>
<name>V5WFX3_9SPIO</name>
<dbReference type="PANTHER" id="PTHR33747:SF1">
    <property type="entry name" value="ADENYLATE CYCLASE-ASSOCIATED CAP C-TERMINAL DOMAIN-CONTAINING PROTEIN"/>
    <property type="match status" value="1"/>
</dbReference>
<dbReference type="Pfam" id="PF17775">
    <property type="entry name" value="YchJ_M-like"/>
    <property type="match status" value="1"/>
</dbReference>
<organism evidence="4 5">
    <name type="scientific">Salinispira pacifica</name>
    <dbReference type="NCBI Taxonomy" id="1307761"/>
    <lineage>
        <taxon>Bacteria</taxon>
        <taxon>Pseudomonadati</taxon>
        <taxon>Spirochaetota</taxon>
        <taxon>Spirochaetia</taxon>
        <taxon>Spirochaetales</taxon>
        <taxon>Spirochaetaceae</taxon>
        <taxon>Salinispira</taxon>
    </lineage>
</organism>
<dbReference type="SUPFAM" id="SSF54427">
    <property type="entry name" value="NTF2-like"/>
    <property type="match status" value="1"/>
</dbReference>
<gene>
    <name evidence="4" type="ORF">L21SP2_0622</name>
</gene>
<comment type="similarity">
    <text evidence="1 2">Belongs to the UPF0225 family.</text>
</comment>
<dbReference type="Proteomes" id="UP000018680">
    <property type="component" value="Chromosome"/>
</dbReference>
<sequence length="189" mass="20866">MIGSGGFPAAGNFRTAVISTYQQNRGKKMSQCPCGSGKTFSACCKPYLDGSAQPATAEALMRSRYTAYVQKNIDYIQSTHSPKTRDSLDMEATREWAEESQWKGLEILNTQEGGSQDSTGTVEFKAEYVQDGKPYSHHEVSSFEKSDGKWFFVDGHPARETYVRDQPKVGRNDPCPCGSGKKYKKCCGA</sequence>
<evidence type="ECO:0000259" key="3">
    <source>
        <dbReference type="Pfam" id="PF17775"/>
    </source>
</evidence>
<dbReference type="PANTHER" id="PTHR33747">
    <property type="entry name" value="UPF0225 PROTEIN SCO1677"/>
    <property type="match status" value="1"/>
</dbReference>
<dbReference type="InterPro" id="IPR032710">
    <property type="entry name" value="NTF2-like_dom_sf"/>
</dbReference>
<dbReference type="KEGG" id="slr:L21SP2_0622"/>
<dbReference type="AlphaFoldDB" id="V5WFX3"/>
<evidence type="ECO:0000256" key="2">
    <source>
        <dbReference type="HAMAP-Rule" id="MF_00612"/>
    </source>
</evidence>
<protein>
    <recommendedName>
        <fullName evidence="2">UPF0225 protein L21SP2_0622</fullName>
    </recommendedName>
</protein>
<evidence type="ECO:0000256" key="1">
    <source>
        <dbReference type="ARBA" id="ARBA00010839"/>
    </source>
</evidence>
<dbReference type="STRING" id="1307761.L21SP2_0622"/>
<feature type="domain" description="YchJ-like middle NTF2-like" evidence="3">
    <location>
        <begin position="56"/>
        <end position="155"/>
    </location>
</feature>
<accession>V5WFX3</accession>
<dbReference type="SUPFAM" id="SSF103642">
    <property type="entry name" value="Sec-C motif"/>
    <property type="match status" value="1"/>
</dbReference>
<dbReference type="eggNOG" id="COG3012">
    <property type="taxonomic scope" value="Bacteria"/>
</dbReference>
<dbReference type="HAMAP" id="MF_00612">
    <property type="entry name" value="UPF0225"/>
    <property type="match status" value="1"/>
</dbReference>
<dbReference type="NCBIfam" id="NF002486">
    <property type="entry name" value="PRK01752.1"/>
    <property type="match status" value="1"/>
</dbReference>
<dbReference type="InterPro" id="IPR004027">
    <property type="entry name" value="SEC_C_motif"/>
</dbReference>
<dbReference type="Pfam" id="PF02810">
    <property type="entry name" value="SEC-C"/>
    <property type="match status" value="2"/>
</dbReference>
<dbReference type="InterPro" id="IPR023006">
    <property type="entry name" value="YchJ-like"/>
</dbReference>
<reference evidence="4 5" key="1">
    <citation type="journal article" date="2015" name="Stand. Genomic Sci.">
        <title>Complete genome sequence and description of Salinispira pacifica gen. nov., sp. nov., a novel spirochaete isolated form a hypersaline microbial mat.</title>
        <authorList>
            <person name="Ben Hania W."/>
            <person name="Joseph M."/>
            <person name="Schumann P."/>
            <person name="Bunk B."/>
            <person name="Fiebig A."/>
            <person name="Sproer C."/>
            <person name="Klenk H.P."/>
            <person name="Fardeau M.L."/>
            <person name="Spring S."/>
        </authorList>
    </citation>
    <scope>NUCLEOTIDE SEQUENCE [LARGE SCALE GENOMIC DNA]</scope>
    <source>
        <strain evidence="4 5">L21-RPul-D2</strain>
    </source>
</reference>
<dbReference type="PATRIC" id="fig|1307761.3.peg.622"/>
<proteinExistence type="inferred from homology"/>
<dbReference type="NCBIfam" id="NF002449">
    <property type="entry name" value="PRK01617.1"/>
    <property type="match status" value="1"/>
</dbReference>
<keyword evidence="5" id="KW-1185">Reference proteome</keyword>
<dbReference type="HOGENOM" id="CLU_099590_0_0_12"/>
<evidence type="ECO:0000313" key="5">
    <source>
        <dbReference type="Proteomes" id="UP000018680"/>
    </source>
</evidence>